<reference evidence="2 3" key="1">
    <citation type="submission" date="2020-08" db="EMBL/GenBank/DDBJ databases">
        <title>Sequencing the genomes of 1000 actinobacteria strains.</title>
        <authorList>
            <person name="Klenk H.-P."/>
        </authorList>
    </citation>
    <scope>NUCLEOTIDE SEQUENCE [LARGE SCALE GENOMIC DNA]</scope>
    <source>
        <strain evidence="2 3">DSM 105783</strain>
    </source>
</reference>
<name>A0A7W8TV46_9MICC</name>
<proteinExistence type="predicted"/>
<sequence length="113" mass="12817">MAAARITSDKPAPRHSINSIRKDGAEVEPYILVLENGTEITFRSPEDLDAESGIRLLRVATIRPHEIWEILGEWISEKELVAIRKEKLTLGQVVRILEAVKSHFEEYFGHLGN</sequence>
<protein>
    <submittedName>
        <fullName evidence="2">Uncharacterized protein</fullName>
    </submittedName>
</protein>
<comment type="caution">
    <text evidence="2">The sequence shown here is derived from an EMBL/GenBank/DDBJ whole genome shotgun (WGS) entry which is preliminary data.</text>
</comment>
<dbReference type="EMBL" id="JACHDR010000001">
    <property type="protein sequence ID" value="MBB5513482.1"/>
    <property type="molecule type" value="Genomic_DNA"/>
</dbReference>
<organism evidence="2 3">
    <name type="scientific">Neomicrococcus aestuarii</name>
    <dbReference type="NCBI Taxonomy" id="556325"/>
    <lineage>
        <taxon>Bacteria</taxon>
        <taxon>Bacillati</taxon>
        <taxon>Actinomycetota</taxon>
        <taxon>Actinomycetes</taxon>
        <taxon>Micrococcales</taxon>
        <taxon>Micrococcaceae</taxon>
        <taxon>Neomicrococcus</taxon>
    </lineage>
</organism>
<feature type="region of interest" description="Disordered" evidence="1">
    <location>
        <begin position="1"/>
        <end position="21"/>
    </location>
</feature>
<accession>A0A7W8TV46</accession>
<evidence type="ECO:0000313" key="3">
    <source>
        <dbReference type="Proteomes" id="UP000580797"/>
    </source>
</evidence>
<dbReference type="RefSeq" id="WP_183665810.1">
    <property type="nucleotide sequence ID" value="NZ_BAAARH010000002.1"/>
</dbReference>
<evidence type="ECO:0000313" key="2">
    <source>
        <dbReference type="EMBL" id="MBB5513482.1"/>
    </source>
</evidence>
<dbReference type="AlphaFoldDB" id="A0A7W8TV46"/>
<evidence type="ECO:0000256" key="1">
    <source>
        <dbReference type="SAM" id="MobiDB-lite"/>
    </source>
</evidence>
<gene>
    <name evidence="2" type="ORF">HD598_002169</name>
</gene>
<dbReference type="Proteomes" id="UP000580797">
    <property type="component" value="Unassembled WGS sequence"/>
</dbReference>